<sequence length="365" mass="40282">MKGLSRRSSQLLLQKETVFIIGAGASFELKLPLGSALREEIAELVDIRYDLNRQISGDEQIDHHLREIAREAGQATIKELLQKCWLMRDALPGSISIDNLIDAHRNDDAFAEIGKMAIAKAILSAERKSKLFFDQRRGENFSLRSVDGTYLIPILQILTENVPREDVASIFSNVSFVVFNYDRCLEFFLPHALMAYYGLPRSEAEAVCDTARIIHPYGRVGEFGRGQSLSTAGFGSESGNIREIAQGIRTFSEGLAEDEAGAEISSAIGQADQIVFLGFAFHPMNMEILRPRGFSLVTEVYGTTHGLSDAAIRSVESGLLQALGKRAPDDLMPPPEAHEILDELNLEGRTAADFLQAHFRGIADN</sequence>
<dbReference type="RefSeq" id="WP_221427098.1">
    <property type="nucleotide sequence ID" value="NZ_CP081296.1"/>
</dbReference>
<name>A0ABX8ZR51_9SPHN</name>
<evidence type="ECO:0000313" key="2">
    <source>
        <dbReference type="Proteomes" id="UP000824300"/>
    </source>
</evidence>
<keyword evidence="2" id="KW-1185">Reference proteome</keyword>
<dbReference type="EMBL" id="CP081296">
    <property type="protein sequence ID" value="QZD91392.1"/>
    <property type="molecule type" value="Genomic_DNA"/>
</dbReference>
<protein>
    <recommendedName>
        <fullName evidence="3">SIR2-like domain-containing protein</fullName>
    </recommendedName>
</protein>
<gene>
    <name evidence="1" type="ORF">K3162_07345</name>
</gene>
<evidence type="ECO:0000313" key="1">
    <source>
        <dbReference type="EMBL" id="QZD91392.1"/>
    </source>
</evidence>
<evidence type="ECO:0008006" key="3">
    <source>
        <dbReference type="Google" id="ProtNLM"/>
    </source>
</evidence>
<reference evidence="1 2" key="1">
    <citation type="submission" date="2021-08" db="EMBL/GenBank/DDBJ databases">
        <title>Comparative Genomics Analysis of the Genus Qipengyuania Reveals Extensive Genetic Diversity and Metabolic Versatility, Including the Description of Fifteen Novel Species.</title>
        <authorList>
            <person name="Liu Y."/>
        </authorList>
    </citation>
    <scope>NUCLEOTIDE SEQUENCE [LARGE SCALE GENOMIC DNA]</scope>
    <source>
        <strain evidence="1 2">1NDW3</strain>
    </source>
</reference>
<organism evidence="1 2">
    <name type="scientific">Qipengyuania xiapuensis</name>
    <dbReference type="NCBI Taxonomy" id="2867236"/>
    <lineage>
        <taxon>Bacteria</taxon>
        <taxon>Pseudomonadati</taxon>
        <taxon>Pseudomonadota</taxon>
        <taxon>Alphaproteobacteria</taxon>
        <taxon>Sphingomonadales</taxon>
        <taxon>Erythrobacteraceae</taxon>
        <taxon>Qipengyuania</taxon>
    </lineage>
</organism>
<dbReference type="Proteomes" id="UP000824300">
    <property type="component" value="Chromosome"/>
</dbReference>
<proteinExistence type="predicted"/>
<accession>A0ABX8ZR51</accession>